<evidence type="ECO:0000256" key="6">
    <source>
        <dbReference type="SAM" id="Phobius"/>
    </source>
</evidence>
<evidence type="ECO:0000256" key="1">
    <source>
        <dbReference type="ARBA" id="ARBA00004141"/>
    </source>
</evidence>
<evidence type="ECO:0000313" key="9">
    <source>
        <dbReference type="Proteomes" id="UP000053611"/>
    </source>
</evidence>
<reference evidence="8 9" key="1">
    <citation type="submission" date="2015-03" db="EMBL/GenBank/DDBJ databases">
        <title>Genomics and transcriptomics of the oil-accumulating basidiomycete yeast T. oleaginosus allow insights into substrate utilization and the diverse evolutionary trajectories of mating systems in fungi.</title>
        <authorList>
            <consortium name="DOE Joint Genome Institute"/>
            <person name="Kourist R."/>
            <person name="Kracht O."/>
            <person name="Bracharz F."/>
            <person name="Lipzen A."/>
            <person name="Nolan M."/>
            <person name="Ohm R."/>
            <person name="Grigoriev I."/>
            <person name="Sun S."/>
            <person name="Heitman J."/>
            <person name="Bruck T."/>
            <person name="Nowrousian M."/>
        </authorList>
    </citation>
    <scope>NUCLEOTIDE SEQUENCE [LARGE SCALE GENOMIC DNA]</scope>
    <source>
        <strain evidence="8 9">IBC0246</strain>
    </source>
</reference>
<evidence type="ECO:0000256" key="3">
    <source>
        <dbReference type="ARBA" id="ARBA00022692"/>
    </source>
</evidence>
<feature type="transmembrane region" description="Helical" evidence="6">
    <location>
        <begin position="82"/>
        <end position="105"/>
    </location>
</feature>
<dbReference type="GO" id="GO:0016020">
    <property type="term" value="C:membrane"/>
    <property type="evidence" value="ECO:0007669"/>
    <property type="project" value="UniProtKB-SubCell"/>
</dbReference>
<sequence length="472" mass="51127">MARSTKSLDVDAEKGESQHVEIVPVEDGAGGRIQDAVFGELSENGPNYRNVGWVGTLVLMLKATIGLGVLAIPYSFQTVGLIPGIILLTFVIVIVTWSDVVVGTFKQNHPDVYSIPDIGRVLFGRAGEWFFTAAYVIYMIFSVSGGMVAVSTALNAVTVHAACTAIFVVVSAVIAVMFASIQTLGRIQFLGWFGIISILAGIMIVTVAVGIQDRPAEAPQVGPWDKDLKLFASPTFAQAMSTVAGFVYATCNPPTFIGFVSEMRDFRQYKKSMYCCQIFVWAFYITIGTVMYFYCGQYVAFPALGSAGVVVKRVAYGIALPGLLVTLIIYTHLPAKFIFVKLLRGSRHLNTNTPTHWVVWLACTLSTTVIAYIMGSAIPIFSSFVGLVGATFAPFMCMIPMGFMWLKDNYWASGAQRTTRVKLQAAWAALVTLMGIFLVVGGTYAAILDIRASTSKVKPWSCTDNSNSVPTA</sequence>
<keyword evidence="3 6" id="KW-0812">Transmembrane</keyword>
<dbReference type="GO" id="GO:0015179">
    <property type="term" value="F:L-amino acid transmembrane transporter activity"/>
    <property type="evidence" value="ECO:0007669"/>
    <property type="project" value="TreeGrafter"/>
</dbReference>
<feature type="transmembrane region" description="Helical" evidence="6">
    <location>
        <begin position="156"/>
        <end position="178"/>
    </location>
</feature>
<evidence type="ECO:0000259" key="7">
    <source>
        <dbReference type="Pfam" id="PF01490"/>
    </source>
</evidence>
<gene>
    <name evidence="8" type="ORF">CC85DRAFT_305911</name>
</gene>
<feature type="transmembrane region" description="Helical" evidence="6">
    <location>
        <begin position="126"/>
        <end position="150"/>
    </location>
</feature>
<dbReference type="InterPro" id="IPR013057">
    <property type="entry name" value="AA_transpt_TM"/>
</dbReference>
<dbReference type="AlphaFoldDB" id="A0A0J0XBQ4"/>
<keyword evidence="5 6" id="KW-0472">Membrane</keyword>
<evidence type="ECO:0000256" key="2">
    <source>
        <dbReference type="ARBA" id="ARBA00008066"/>
    </source>
</evidence>
<feature type="domain" description="Amino acid transporter transmembrane" evidence="7">
    <location>
        <begin position="51"/>
        <end position="447"/>
    </location>
</feature>
<feature type="transmembrane region" description="Helical" evidence="6">
    <location>
        <begin position="427"/>
        <end position="447"/>
    </location>
</feature>
<dbReference type="Pfam" id="PF01490">
    <property type="entry name" value="Aa_trans"/>
    <property type="match status" value="1"/>
</dbReference>
<evidence type="ECO:0000256" key="4">
    <source>
        <dbReference type="ARBA" id="ARBA00022989"/>
    </source>
</evidence>
<comment type="subcellular location">
    <subcellularLocation>
        <location evidence="1">Membrane</location>
        <topology evidence="1">Multi-pass membrane protein</topology>
    </subcellularLocation>
</comment>
<name>A0A0J0XBQ4_9TREE</name>
<feature type="transmembrane region" description="Helical" evidence="6">
    <location>
        <begin position="51"/>
        <end position="76"/>
    </location>
</feature>
<comment type="similarity">
    <text evidence="2">Belongs to the amino acid/polyamine transporter 2 family.</text>
</comment>
<keyword evidence="4 6" id="KW-1133">Transmembrane helix</keyword>
<accession>A0A0J0XBQ4</accession>
<evidence type="ECO:0000313" key="8">
    <source>
        <dbReference type="EMBL" id="KLT38491.1"/>
    </source>
</evidence>
<feature type="transmembrane region" description="Helical" evidence="6">
    <location>
        <begin position="231"/>
        <end position="251"/>
    </location>
</feature>
<feature type="transmembrane region" description="Helical" evidence="6">
    <location>
        <begin position="190"/>
        <end position="211"/>
    </location>
</feature>
<dbReference type="EMBL" id="KQ087301">
    <property type="protein sequence ID" value="KLT38491.1"/>
    <property type="molecule type" value="Genomic_DNA"/>
</dbReference>
<feature type="transmembrane region" description="Helical" evidence="6">
    <location>
        <begin position="272"/>
        <end position="294"/>
    </location>
</feature>
<keyword evidence="9" id="KW-1185">Reference proteome</keyword>
<dbReference type="STRING" id="879819.A0A0J0XBQ4"/>
<dbReference type="Proteomes" id="UP000053611">
    <property type="component" value="Unassembled WGS sequence"/>
</dbReference>
<feature type="transmembrane region" description="Helical" evidence="6">
    <location>
        <begin position="354"/>
        <end position="374"/>
    </location>
</feature>
<dbReference type="PANTHER" id="PTHR22950:SF683">
    <property type="entry name" value="AMINO ACID TRANSPORTER (EUROFUNG)"/>
    <property type="match status" value="1"/>
</dbReference>
<dbReference type="OrthoDB" id="40134at2759"/>
<proteinExistence type="inferred from homology"/>
<dbReference type="GeneID" id="28986256"/>
<protein>
    <submittedName>
        <fullName evidence="8">Putative amino acid transporter</fullName>
    </submittedName>
</protein>
<organism evidence="8 9">
    <name type="scientific">Cutaneotrichosporon oleaginosum</name>
    <dbReference type="NCBI Taxonomy" id="879819"/>
    <lineage>
        <taxon>Eukaryota</taxon>
        <taxon>Fungi</taxon>
        <taxon>Dikarya</taxon>
        <taxon>Basidiomycota</taxon>
        <taxon>Agaricomycotina</taxon>
        <taxon>Tremellomycetes</taxon>
        <taxon>Trichosporonales</taxon>
        <taxon>Trichosporonaceae</taxon>
        <taxon>Cutaneotrichosporon</taxon>
    </lineage>
</organism>
<feature type="transmembrane region" description="Helical" evidence="6">
    <location>
        <begin position="380"/>
        <end position="406"/>
    </location>
</feature>
<evidence type="ECO:0000256" key="5">
    <source>
        <dbReference type="ARBA" id="ARBA00023136"/>
    </source>
</evidence>
<feature type="transmembrane region" description="Helical" evidence="6">
    <location>
        <begin position="314"/>
        <end position="333"/>
    </location>
</feature>
<dbReference type="PANTHER" id="PTHR22950">
    <property type="entry name" value="AMINO ACID TRANSPORTER"/>
    <property type="match status" value="1"/>
</dbReference>